<accession>A0A163MF01</accession>
<feature type="region of interest" description="Disordered" evidence="1">
    <location>
        <begin position="116"/>
        <end position="158"/>
    </location>
</feature>
<evidence type="ECO:0000256" key="1">
    <source>
        <dbReference type="SAM" id="MobiDB-lite"/>
    </source>
</evidence>
<protein>
    <submittedName>
        <fullName evidence="2">Uncharacterized protein</fullName>
    </submittedName>
</protein>
<organism evidence="2 3">
    <name type="scientific">Didymella rabiei</name>
    <name type="common">Chickpea ascochyta blight fungus</name>
    <name type="synonym">Mycosphaerella rabiei</name>
    <dbReference type="NCBI Taxonomy" id="5454"/>
    <lineage>
        <taxon>Eukaryota</taxon>
        <taxon>Fungi</taxon>
        <taxon>Dikarya</taxon>
        <taxon>Ascomycota</taxon>
        <taxon>Pezizomycotina</taxon>
        <taxon>Dothideomycetes</taxon>
        <taxon>Pleosporomycetidae</taxon>
        <taxon>Pleosporales</taxon>
        <taxon>Pleosporineae</taxon>
        <taxon>Didymellaceae</taxon>
        <taxon>Ascochyta</taxon>
    </lineage>
</organism>
<reference evidence="2 3" key="1">
    <citation type="journal article" date="2016" name="Sci. Rep.">
        <title>Draft genome sequencing and secretome analysis of fungal phytopathogen Ascochyta rabiei provides insight into the necrotrophic effector repertoire.</title>
        <authorList>
            <person name="Verma S."/>
            <person name="Gazara R.K."/>
            <person name="Nizam S."/>
            <person name="Parween S."/>
            <person name="Chattopadhyay D."/>
            <person name="Verma P.K."/>
        </authorList>
    </citation>
    <scope>NUCLEOTIDE SEQUENCE [LARGE SCALE GENOMIC DNA]</scope>
    <source>
        <strain evidence="2 3">ArDII</strain>
    </source>
</reference>
<name>A0A163MF01_DIDRA</name>
<dbReference type="EMBL" id="JYNV01000005">
    <property type="protein sequence ID" value="KZM28655.1"/>
    <property type="molecule type" value="Genomic_DNA"/>
</dbReference>
<keyword evidence="3" id="KW-1185">Reference proteome</keyword>
<evidence type="ECO:0000313" key="3">
    <source>
        <dbReference type="Proteomes" id="UP000076837"/>
    </source>
</evidence>
<feature type="compositionally biased region" description="Low complexity" evidence="1">
    <location>
        <begin position="137"/>
        <end position="147"/>
    </location>
</feature>
<comment type="caution">
    <text evidence="2">The sequence shown here is derived from an EMBL/GenBank/DDBJ whole genome shotgun (WGS) entry which is preliminary data.</text>
</comment>
<dbReference type="Proteomes" id="UP000076837">
    <property type="component" value="Unassembled WGS sequence"/>
</dbReference>
<proteinExistence type="predicted"/>
<gene>
    <name evidence="2" type="ORF">ST47_g189</name>
</gene>
<dbReference type="AlphaFoldDB" id="A0A163MF01"/>
<evidence type="ECO:0000313" key="2">
    <source>
        <dbReference type="EMBL" id="KZM28655.1"/>
    </source>
</evidence>
<sequence length="158" mass="17910">MRGPFSMLGTTFEDILFGRELPYFLQFPPPTSRWTRSDVIGHHISVLHKVYIELLHAADNYSAPYVLTQNVNCVRYEMSRQGWIARVLRDGSVLLVDAPGVYLEPDLHTHSLASGERRVLQQPSQTQTHEQNRARSAHPAIAAAPAPKLIGGWKREER</sequence>